<dbReference type="CDD" id="cd02859">
    <property type="entry name" value="E_set_AMPKbeta_like_N"/>
    <property type="match status" value="1"/>
</dbReference>
<dbReference type="eggNOG" id="KOG1616">
    <property type="taxonomic scope" value="Eukaryota"/>
</dbReference>
<dbReference type="STRING" id="1071380.I2GXS3"/>
<proteinExistence type="inferred from homology"/>
<dbReference type="AlphaFoldDB" id="I2GXS3"/>
<feature type="domain" description="AMP-activated protein kinase glycogen-binding" evidence="4">
    <location>
        <begin position="7"/>
        <end position="98"/>
    </location>
</feature>
<feature type="compositionally biased region" description="Low complexity" evidence="3">
    <location>
        <begin position="408"/>
        <end position="439"/>
    </location>
</feature>
<dbReference type="RefSeq" id="XP_004178444.1">
    <property type="nucleotide sequence ID" value="XM_004178396.1"/>
</dbReference>
<evidence type="ECO:0000313" key="5">
    <source>
        <dbReference type="EMBL" id="CCH58925.1"/>
    </source>
</evidence>
<dbReference type="Proteomes" id="UP000002866">
    <property type="component" value="Chromosome 2"/>
</dbReference>
<feature type="compositionally biased region" description="Low complexity" evidence="3">
    <location>
        <begin position="355"/>
        <end position="369"/>
    </location>
</feature>
<keyword evidence="2" id="KW-0597">Phosphoprotein</keyword>
<sequence>MPKKATYIFRWPNGPKSVKLSGSFNNWSTQIPMEKSISNNDFKLKVIFDLSELDTNDEENRIRFKFIVDDHWSINNYYKTCVERDSGIENNYINIDELQVDFDEFDKEIPVQTEIETETQTQTQEIKQPTDKDSNKDMDKLEGTTAVDNEESTEQPVQQSKKVKIRRKIRTNKLTGERIVMSEDIIDIDNSQTALPDGSSNGYQELIDEDEFFDANKVVTNDMLSVPDVASANDELRQIDTIQLKTGTTPTTAATDIPLDVNNVREQGIQPVRSKKISKDKAGYRKSLVEDDKKQKQDDFVKSESNDSDQPKSILSSLLKKTDSSSKSKSNEKKTKGKKDDGEKKNKPKDKDSSKGLSKSSSKENSPTKSGKEKSKRSSKDSSDQKFIAYNTTPPEKEKKKSKKDTSKNTSKSTSKNTIKSSSKSGSKNASPKGGSSNNEINNKYLNDDDCEHFRESIWIKIKKRLP</sequence>
<feature type="region of interest" description="Disordered" evidence="3">
    <location>
        <begin position="114"/>
        <end position="164"/>
    </location>
</feature>
<name>I2GXS3_HENB6</name>
<dbReference type="GeneID" id="14494030"/>
<evidence type="ECO:0000313" key="6">
    <source>
        <dbReference type="Proteomes" id="UP000002866"/>
    </source>
</evidence>
<dbReference type="PANTHER" id="PTHR10343">
    <property type="entry name" value="5'-AMP-ACTIVATED PROTEIN KINASE , BETA SUBUNIT"/>
    <property type="match status" value="1"/>
</dbReference>
<dbReference type="SUPFAM" id="SSF81296">
    <property type="entry name" value="E set domains"/>
    <property type="match status" value="1"/>
</dbReference>
<dbReference type="InParanoid" id="I2GXS3"/>
<dbReference type="OrthoDB" id="5976022at2759"/>
<feature type="compositionally biased region" description="Low complexity" evidence="3">
    <location>
        <begin position="114"/>
        <end position="126"/>
    </location>
</feature>
<feature type="compositionally biased region" description="Basic and acidic residues" evidence="3">
    <location>
        <begin position="370"/>
        <end position="384"/>
    </location>
</feature>
<feature type="compositionally biased region" description="Basic and acidic residues" evidence="3">
    <location>
        <begin position="395"/>
        <end position="407"/>
    </location>
</feature>
<dbReference type="InterPro" id="IPR050827">
    <property type="entry name" value="CRP1_MDG1_kinase"/>
</dbReference>
<organism evidence="5 6">
    <name type="scientific">Henningerozyma blattae (strain ATCC 34711 / CBS 6284 / DSM 70876 / NBRC 10599 / NRRL Y-10934 / UCD 77-7)</name>
    <name type="common">Yeast</name>
    <name type="synonym">Tetrapisispora blattae</name>
    <dbReference type="NCBI Taxonomy" id="1071380"/>
    <lineage>
        <taxon>Eukaryota</taxon>
        <taxon>Fungi</taxon>
        <taxon>Dikarya</taxon>
        <taxon>Ascomycota</taxon>
        <taxon>Saccharomycotina</taxon>
        <taxon>Saccharomycetes</taxon>
        <taxon>Saccharomycetales</taxon>
        <taxon>Saccharomycetaceae</taxon>
        <taxon>Henningerozyma</taxon>
    </lineage>
</organism>
<dbReference type="Pfam" id="PF16561">
    <property type="entry name" value="AMPK1_CBM"/>
    <property type="match status" value="1"/>
</dbReference>
<comment type="similarity">
    <text evidence="1">Belongs to the 5'-AMP-activated protein kinase beta subunit family.</text>
</comment>
<evidence type="ECO:0000256" key="1">
    <source>
        <dbReference type="ARBA" id="ARBA00010926"/>
    </source>
</evidence>
<dbReference type="HOGENOM" id="CLU_585497_0_0_1"/>
<dbReference type="KEGG" id="tbl:TBLA_0B00815"/>
<dbReference type="EMBL" id="HE806317">
    <property type="protein sequence ID" value="CCH58925.1"/>
    <property type="molecule type" value="Genomic_DNA"/>
</dbReference>
<evidence type="ECO:0000256" key="3">
    <source>
        <dbReference type="SAM" id="MobiDB-lite"/>
    </source>
</evidence>
<feature type="compositionally biased region" description="Basic and acidic residues" evidence="3">
    <location>
        <begin position="320"/>
        <end position="354"/>
    </location>
</feature>
<dbReference type="InterPro" id="IPR013783">
    <property type="entry name" value="Ig-like_fold"/>
</dbReference>
<feature type="region of interest" description="Disordered" evidence="3">
    <location>
        <begin position="264"/>
        <end position="449"/>
    </location>
</feature>
<keyword evidence="6" id="KW-1185">Reference proteome</keyword>
<reference evidence="5 6" key="1">
    <citation type="journal article" date="2011" name="Proc. Natl. Acad. Sci. U.S.A.">
        <title>Evolutionary erosion of yeast sex chromosomes by mating-type switching accidents.</title>
        <authorList>
            <person name="Gordon J.L."/>
            <person name="Armisen D."/>
            <person name="Proux-Wera E."/>
            <person name="Oheigeartaigh S.S."/>
            <person name="Byrne K.P."/>
            <person name="Wolfe K.H."/>
        </authorList>
    </citation>
    <scope>NUCLEOTIDE SEQUENCE [LARGE SCALE GENOMIC DNA]</scope>
    <source>
        <strain evidence="6">ATCC 34711 / CBS 6284 / DSM 70876 / NBRC 10599 / NRRL Y-10934 / UCD 77-7</strain>
    </source>
</reference>
<dbReference type="Gene3D" id="2.60.40.10">
    <property type="entry name" value="Immunoglobulins"/>
    <property type="match status" value="1"/>
</dbReference>
<dbReference type="InterPro" id="IPR032640">
    <property type="entry name" value="AMPK1_CBM"/>
</dbReference>
<accession>I2GXS3</accession>
<evidence type="ECO:0000256" key="2">
    <source>
        <dbReference type="ARBA" id="ARBA00022553"/>
    </source>
</evidence>
<feature type="compositionally biased region" description="Basic and acidic residues" evidence="3">
    <location>
        <begin position="277"/>
        <end position="305"/>
    </location>
</feature>
<dbReference type="PANTHER" id="PTHR10343:SF84">
    <property type="entry name" value="5'-AMP-ACTIVATED PROTEIN KINASE SUBUNIT BETA-1"/>
    <property type="match status" value="1"/>
</dbReference>
<evidence type="ECO:0000259" key="4">
    <source>
        <dbReference type="Pfam" id="PF16561"/>
    </source>
</evidence>
<protein>
    <recommendedName>
        <fullName evidence="4">AMP-activated protein kinase glycogen-binding domain-containing protein</fullName>
    </recommendedName>
</protein>
<feature type="compositionally biased region" description="Basic and acidic residues" evidence="3">
    <location>
        <begin position="128"/>
        <end position="142"/>
    </location>
</feature>
<gene>
    <name evidence="5" type="primary">TBLA0B00815</name>
    <name evidence="5" type="ORF">TBLA_0B00815</name>
</gene>
<dbReference type="InterPro" id="IPR014756">
    <property type="entry name" value="Ig_E-set"/>
</dbReference>